<keyword evidence="1" id="KW-0677">Repeat</keyword>
<dbReference type="GO" id="GO:0000976">
    <property type="term" value="F:transcription cis-regulatory region binding"/>
    <property type="evidence" value="ECO:0007669"/>
    <property type="project" value="TreeGrafter"/>
</dbReference>
<dbReference type="PROSITE" id="PS50297">
    <property type="entry name" value="ANK_REP_REGION"/>
    <property type="match status" value="1"/>
</dbReference>
<dbReference type="PROSITE" id="PS50088">
    <property type="entry name" value="ANK_REPEAT"/>
    <property type="match status" value="2"/>
</dbReference>
<dbReference type="HOGENOM" id="CLU_106379_0_0_1"/>
<name>B6HWF6_PENRW</name>
<dbReference type="PANTHER" id="PTHR24193">
    <property type="entry name" value="ANKYRIN REPEAT PROTEIN"/>
    <property type="match status" value="1"/>
</dbReference>
<feature type="repeat" description="ANK" evidence="3">
    <location>
        <begin position="54"/>
        <end position="86"/>
    </location>
</feature>
<dbReference type="GO" id="GO:0005634">
    <property type="term" value="C:nucleus"/>
    <property type="evidence" value="ECO:0007669"/>
    <property type="project" value="TreeGrafter"/>
</dbReference>
<dbReference type="VEuPathDB" id="FungiDB:PCH_Pc24g01190"/>
<keyword evidence="2 3" id="KW-0040">ANK repeat</keyword>
<dbReference type="BioCyc" id="PCHR:PC24G01190-MONOMER"/>
<keyword evidence="5" id="KW-1185">Reference proteome</keyword>
<dbReference type="InterPro" id="IPR002110">
    <property type="entry name" value="Ankyrin_rpt"/>
</dbReference>
<dbReference type="Pfam" id="PF12796">
    <property type="entry name" value="Ank_2"/>
    <property type="match status" value="1"/>
</dbReference>
<dbReference type="eggNOG" id="KOG0504">
    <property type="taxonomic scope" value="Eukaryota"/>
</dbReference>
<proteinExistence type="predicted"/>
<organism evidence="4 5">
    <name type="scientific">Penicillium rubens (strain ATCC 28089 / DSM 1075 / NRRL 1951 / Wisconsin 54-1255)</name>
    <name type="common">Penicillium chrysogenum</name>
    <dbReference type="NCBI Taxonomy" id="500485"/>
    <lineage>
        <taxon>Eukaryota</taxon>
        <taxon>Fungi</taxon>
        <taxon>Dikarya</taxon>
        <taxon>Ascomycota</taxon>
        <taxon>Pezizomycotina</taxon>
        <taxon>Eurotiomycetes</taxon>
        <taxon>Eurotiomycetidae</taxon>
        <taxon>Eurotiales</taxon>
        <taxon>Aspergillaceae</taxon>
        <taxon>Penicillium</taxon>
        <taxon>Penicillium chrysogenum species complex</taxon>
    </lineage>
</organism>
<accession>B6HWF6</accession>
<evidence type="ECO:0000256" key="2">
    <source>
        <dbReference type="ARBA" id="ARBA00023043"/>
    </source>
</evidence>
<evidence type="ECO:0000313" key="5">
    <source>
        <dbReference type="Proteomes" id="UP000000724"/>
    </source>
</evidence>
<evidence type="ECO:0000256" key="1">
    <source>
        <dbReference type="ARBA" id="ARBA00022737"/>
    </source>
</evidence>
<dbReference type="PANTHER" id="PTHR24193:SF121">
    <property type="entry name" value="ADA2A-CONTAINING COMPLEX COMPONENT 3, ISOFORM D"/>
    <property type="match status" value="1"/>
</dbReference>
<dbReference type="GO" id="GO:0045944">
    <property type="term" value="P:positive regulation of transcription by RNA polymerase II"/>
    <property type="evidence" value="ECO:0007669"/>
    <property type="project" value="TreeGrafter"/>
</dbReference>
<dbReference type="SUPFAM" id="SSF48403">
    <property type="entry name" value="Ankyrin repeat"/>
    <property type="match status" value="1"/>
</dbReference>
<dbReference type="AlphaFoldDB" id="B6HWF6"/>
<dbReference type="OrthoDB" id="4807664at2759"/>
<dbReference type="STRING" id="500485.B6HWF6"/>
<dbReference type="SMART" id="SM00248">
    <property type="entry name" value="ANK"/>
    <property type="match status" value="3"/>
</dbReference>
<sequence>MGIKPTPGCSDIGPEFDRLKADRAIYLDAKLVAFVEKAHSSLQSRGRFKQRDCYKRSLLHYAAMGNCTNLLLYLLQSKPDVDSRDQWGRTALSWAAQYGSLAVANILLEQGANLNASDYEGGTPLTWLIHAGNPEMVDIAATEAYLRERGAKEVKLRGIKWAWMNVITGAAGKHCGERDKKQASLFEHNEYADMYFISKNPSLAWRSRAVDMAKGLSDVWEQDKTTH</sequence>
<protein>
    <submittedName>
        <fullName evidence="4">Pc24g01190 protein</fullName>
    </submittedName>
</protein>
<feature type="repeat" description="ANK" evidence="3">
    <location>
        <begin position="87"/>
        <end position="119"/>
    </location>
</feature>
<gene>
    <name evidence="4" type="ORF">Pc24g01190</name>
    <name evidence="4" type="ORF">PCH_Pc24g01190</name>
</gene>
<reference evidence="4 5" key="1">
    <citation type="journal article" date="2008" name="Nat. Biotechnol.">
        <title>Genome sequencing and analysis of the filamentous fungus Penicillium chrysogenum.</title>
        <authorList>
            <person name="van den Berg M.A."/>
            <person name="Albang R."/>
            <person name="Albermann K."/>
            <person name="Badger J.H."/>
            <person name="Daran J.-M."/>
            <person name="Driessen A.J.M."/>
            <person name="Garcia-Estrada C."/>
            <person name="Fedorova N.D."/>
            <person name="Harris D.M."/>
            <person name="Heijne W.H.M."/>
            <person name="Joardar V.S."/>
            <person name="Kiel J.A.K.W."/>
            <person name="Kovalchuk A."/>
            <person name="Martin J.F."/>
            <person name="Nierman W.C."/>
            <person name="Nijland J.G."/>
            <person name="Pronk J.T."/>
            <person name="Roubos J.A."/>
            <person name="van der Klei I.J."/>
            <person name="van Peij N.N.M.E."/>
            <person name="Veenhuis M."/>
            <person name="von Doehren H."/>
            <person name="Wagner C."/>
            <person name="Wortman J.R."/>
            <person name="Bovenberg R.A.L."/>
        </authorList>
    </citation>
    <scope>NUCLEOTIDE SEQUENCE [LARGE SCALE GENOMIC DNA]</scope>
    <source>
        <strain evidence="5">ATCC 28089 / DSM 1075 / NRRL 1951 / Wisconsin 54-1255</strain>
    </source>
</reference>
<dbReference type="Gene3D" id="1.25.40.20">
    <property type="entry name" value="Ankyrin repeat-containing domain"/>
    <property type="match status" value="1"/>
</dbReference>
<dbReference type="InterPro" id="IPR050663">
    <property type="entry name" value="Ankyrin-SOCS_Box"/>
</dbReference>
<evidence type="ECO:0000256" key="3">
    <source>
        <dbReference type="PROSITE-ProRule" id="PRU00023"/>
    </source>
</evidence>
<dbReference type="Proteomes" id="UP000000724">
    <property type="component" value="Contig Pc00c24"/>
</dbReference>
<dbReference type="InterPro" id="IPR036770">
    <property type="entry name" value="Ankyrin_rpt-contain_sf"/>
</dbReference>
<dbReference type="EMBL" id="AM920439">
    <property type="protein sequence ID" value="CAP87027.1"/>
    <property type="molecule type" value="Genomic_DNA"/>
</dbReference>
<evidence type="ECO:0000313" key="4">
    <source>
        <dbReference type="EMBL" id="CAP87027.1"/>
    </source>
</evidence>